<dbReference type="CDD" id="cd07995">
    <property type="entry name" value="TPK"/>
    <property type="match status" value="1"/>
</dbReference>
<evidence type="ECO:0000259" key="6">
    <source>
        <dbReference type="Pfam" id="PF04263"/>
    </source>
</evidence>
<dbReference type="PANTHER" id="PTHR41299:SF1">
    <property type="entry name" value="THIAMINE PYROPHOSPHOKINASE"/>
    <property type="match status" value="1"/>
</dbReference>
<feature type="domain" description="Thiamin pyrophosphokinase catalytic" evidence="6">
    <location>
        <begin position="26"/>
        <end position="128"/>
    </location>
</feature>
<evidence type="ECO:0000313" key="7">
    <source>
        <dbReference type="EMBL" id="KRG19851.1"/>
    </source>
</evidence>
<dbReference type="GO" id="GO:0004788">
    <property type="term" value="F:thiamine diphosphokinase activity"/>
    <property type="evidence" value="ECO:0007669"/>
    <property type="project" value="UniProtKB-UniRule"/>
</dbReference>
<dbReference type="PANTHER" id="PTHR41299">
    <property type="entry name" value="THIAMINE PYROPHOSPHOKINASE"/>
    <property type="match status" value="1"/>
</dbReference>
<evidence type="ECO:0000256" key="4">
    <source>
        <dbReference type="ARBA" id="ARBA00022840"/>
    </source>
</evidence>
<dbReference type="Pfam" id="PF04263">
    <property type="entry name" value="TPK_catalytic"/>
    <property type="match status" value="1"/>
</dbReference>
<dbReference type="GO" id="GO:0009229">
    <property type="term" value="P:thiamine diphosphate biosynthetic process"/>
    <property type="evidence" value="ECO:0007669"/>
    <property type="project" value="InterPro"/>
</dbReference>
<dbReference type="RefSeq" id="WP_057622491.1">
    <property type="nucleotide sequence ID" value="NZ_LKHV02000001.1"/>
</dbReference>
<dbReference type="GO" id="GO:0030975">
    <property type="term" value="F:thiamine binding"/>
    <property type="evidence" value="ECO:0007669"/>
    <property type="project" value="InterPro"/>
</dbReference>
<dbReference type="EMBL" id="LKHV01000001">
    <property type="protein sequence ID" value="KRG19851.1"/>
    <property type="molecule type" value="Genomic_DNA"/>
</dbReference>
<dbReference type="GO" id="GO:0016301">
    <property type="term" value="F:kinase activity"/>
    <property type="evidence" value="ECO:0007669"/>
    <property type="project" value="UniProtKB-KW"/>
</dbReference>
<evidence type="ECO:0000256" key="3">
    <source>
        <dbReference type="ARBA" id="ARBA00022777"/>
    </source>
</evidence>
<keyword evidence="4" id="KW-0067">ATP-binding</keyword>
<evidence type="ECO:0000256" key="5">
    <source>
        <dbReference type="NCBIfam" id="TIGR01378"/>
    </source>
</evidence>
<gene>
    <name evidence="7" type="ORF">CC99x_00072</name>
    <name evidence="8" type="ORF">CC99x_006555</name>
</gene>
<comment type="caution">
    <text evidence="7">The sequence shown here is derived from an EMBL/GenBank/DDBJ whole genome shotgun (WGS) entry which is preliminary data.</text>
</comment>
<keyword evidence="3 7" id="KW-0418">Kinase</keyword>
<keyword evidence="1 8" id="KW-0808">Transferase</keyword>
<dbReference type="InterPro" id="IPR053149">
    <property type="entry name" value="TPK"/>
</dbReference>
<dbReference type="EC" id="2.7.6.2" evidence="5"/>
<dbReference type="Proteomes" id="UP000051494">
    <property type="component" value="Unassembled WGS sequence"/>
</dbReference>
<dbReference type="NCBIfam" id="TIGR01378">
    <property type="entry name" value="thi_PPkinase"/>
    <property type="match status" value="1"/>
</dbReference>
<reference evidence="8" key="2">
    <citation type="journal article" date="2016" name="Genome Announc.">
        <title>Draft Genome Sequences of Two Novel Amoeba-Resistant Intranuclear Bacteria, 'Candidatus Berkiella cookevillensis' and 'Candidatus Berkiella aquae'.</title>
        <authorList>
            <person name="Mehari Y.T."/>
            <person name="Arivett B.A."/>
            <person name="Farone A.L."/>
            <person name="Gunderson J.H."/>
            <person name="Farone M.B."/>
        </authorList>
    </citation>
    <scope>NUCLEOTIDE SEQUENCE</scope>
    <source>
        <strain evidence="8">CC99</strain>
    </source>
</reference>
<dbReference type="GO" id="GO:0005524">
    <property type="term" value="F:ATP binding"/>
    <property type="evidence" value="ECO:0007669"/>
    <property type="project" value="UniProtKB-KW"/>
</dbReference>
<reference evidence="8" key="3">
    <citation type="submission" date="2021-06" db="EMBL/GenBank/DDBJ databases">
        <title>Genomic Description and Analysis of Intracellular Bacteria, Candidatus Berkiella cookevillensis and Candidatus Berkiella aquae.</title>
        <authorList>
            <person name="Kidane D.T."/>
            <person name="Mehari Y.T."/>
            <person name="Rice F.C."/>
            <person name="Arivett B.A."/>
            <person name="Farone A.L."/>
            <person name="Berk S.G."/>
            <person name="Farone M.B."/>
        </authorList>
    </citation>
    <scope>NUCLEOTIDE SEQUENCE</scope>
    <source>
        <strain evidence="8">CC99</strain>
    </source>
</reference>
<dbReference type="EMBL" id="LKHV02000001">
    <property type="protein sequence ID" value="MCS5708568.1"/>
    <property type="molecule type" value="Genomic_DNA"/>
</dbReference>
<dbReference type="InterPro" id="IPR006282">
    <property type="entry name" value="Thi_PPkinase"/>
</dbReference>
<keyword evidence="2" id="KW-0547">Nucleotide-binding</keyword>
<dbReference type="AlphaFoldDB" id="A0A0Q9YGX0"/>
<dbReference type="InterPro" id="IPR007371">
    <property type="entry name" value="TPK_catalytic"/>
</dbReference>
<reference evidence="7" key="1">
    <citation type="submission" date="2015-09" db="EMBL/GenBank/DDBJ databases">
        <title>Draft Genome Sequences of Two Novel Amoeba-resistant Intranuclear Bacteria, Candidatus Berkiella cookevillensis and Candidatus Berkiella aquae.</title>
        <authorList>
            <person name="Mehari Y.T."/>
            <person name="Arivett B.A."/>
            <person name="Farone A.L."/>
            <person name="Gunderson J.H."/>
            <person name="Farone M.B."/>
        </authorList>
    </citation>
    <scope>NUCLEOTIDE SEQUENCE [LARGE SCALE GENOMIC DNA]</scope>
    <source>
        <strain evidence="7">CC99</strain>
    </source>
</reference>
<dbReference type="GO" id="GO:0006772">
    <property type="term" value="P:thiamine metabolic process"/>
    <property type="evidence" value="ECO:0007669"/>
    <property type="project" value="UniProtKB-UniRule"/>
</dbReference>
<dbReference type="Gene3D" id="3.40.50.10240">
    <property type="entry name" value="Thiamin pyrophosphokinase, catalytic domain"/>
    <property type="match status" value="1"/>
</dbReference>
<proteinExistence type="predicted"/>
<accession>A0A0Q9YGX0</accession>
<evidence type="ECO:0000256" key="1">
    <source>
        <dbReference type="ARBA" id="ARBA00022679"/>
    </source>
</evidence>
<protein>
    <recommendedName>
        <fullName evidence="5">Thiamine diphosphokinase</fullName>
        <ecNumber evidence="5">2.7.6.2</ecNumber>
    </recommendedName>
</protein>
<dbReference type="SUPFAM" id="SSF63999">
    <property type="entry name" value="Thiamin pyrophosphokinase, catalytic domain"/>
    <property type="match status" value="1"/>
</dbReference>
<dbReference type="InterPro" id="IPR036759">
    <property type="entry name" value="TPK_catalytic_sf"/>
</dbReference>
<dbReference type="OrthoDB" id="7057856at2"/>
<evidence type="ECO:0000313" key="9">
    <source>
        <dbReference type="Proteomes" id="UP000051494"/>
    </source>
</evidence>
<keyword evidence="9" id="KW-1185">Reference proteome</keyword>
<evidence type="ECO:0000256" key="2">
    <source>
        <dbReference type="ARBA" id="ARBA00022741"/>
    </source>
</evidence>
<name>A0A0Q9YGX0_9GAMM</name>
<evidence type="ECO:0000313" key="8">
    <source>
        <dbReference type="EMBL" id="MCS5708568.1"/>
    </source>
</evidence>
<dbReference type="STRING" id="437022.CC99x_00072"/>
<sequence length="246" mass="27852">MNNFNTIIIADGEIPSPTYWGSYSYKQLICTDGAAVVLKNFEINPTIILGDLDTLLSHFKTEAQIQAEFPRAKLIRKQDQDTTDFEKSLLFAQNKNDYPILFLGIFGKAIDHSLHNLCLFSQFSSEAINRTAITNGTAKIEAAPPPMVWLNEFKGTTQWGFMLPPNCCIHTEIDQTISFFPMPEAELSSTGLYWELSNTKLSQQNKHSVRNKASKNRLYLHTKGLCFVILTQKRCPIVELQLNNTN</sequence>
<organism evidence="7">
    <name type="scientific">Candidatus Berkiella cookevillensis</name>
    <dbReference type="NCBI Taxonomy" id="437022"/>
    <lineage>
        <taxon>Bacteria</taxon>
        <taxon>Pseudomonadati</taxon>
        <taxon>Pseudomonadota</taxon>
        <taxon>Gammaproteobacteria</taxon>
        <taxon>Candidatus Berkiellales</taxon>
        <taxon>Candidatus Berkiellaceae</taxon>
        <taxon>Candidatus Berkiella</taxon>
    </lineage>
</organism>